<comment type="caution">
    <text evidence="2">The sequence shown here is derived from an EMBL/GenBank/DDBJ whole genome shotgun (WGS) entry which is preliminary data.</text>
</comment>
<keyword evidence="3" id="KW-1185">Reference proteome</keyword>
<proteinExistence type="predicted"/>
<feature type="compositionally biased region" description="Basic and acidic residues" evidence="1">
    <location>
        <begin position="96"/>
        <end position="112"/>
    </location>
</feature>
<evidence type="ECO:0000256" key="1">
    <source>
        <dbReference type="SAM" id="MobiDB-lite"/>
    </source>
</evidence>
<reference evidence="2 3" key="1">
    <citation type="submission" date="2024-01" db="EMBL/GenBank/DDBJ databases">
        <title>Genome assemblies of Stephania.</title>
        <authorList>
            <person name="Yang L."/>
        </authorList>
    </citation>
    <scope>NUCLEOTIDE SEQUENCE [LARGE SCALE GENOMIC DNA]</scope>
    <source>
        <strain evidence="2">JXDWG</strain>
        <tissue evidence="2">Leaf</tissue>
    </source>
</reference>
<evidence type="ECO:0000313" key="3">
    <source>
        <dbReference type="Proteomes" id="UP001419268"/>
    </source>
</evidence>
<feature type="compositionally biased region" description="Basic and acidic residues" evidence="1">
    <location>
        <begin position="70"/>
        <end position="81"/>
    </location>
</feature>
<dbReference type="Proteomes" id="UP001419268">
    <property type="component" value="Unassembled WGS sequence"/>
</dbReference>
<gene>
    <name evidence="2" type="ORF">Scep_019993</name>
</gene>
<feature type="compositionally biased region" description="Polar residues" evidence="1">
    <location>
        <begin position="11"/>
        <end position="28"/>
    </location>
</feature>
<feature type="compositionally biased region" description="Basic and acidic residues" evidence="1">
    <location>
        <begin position="1"/>
        <end position="10"/>
    </location>
</feature>
<feature type="region of interest" description="Disordered" evidence="1">
    <location>
        <begin position="1"/>
        <end position="112"/>
    </location>
</feature>
<dbReference type="EMBL" id="JBBNAG010000008">
    <property type="protein sequence ID" value="KAK9112474.1"/>
    <property type="molecule type" value="Genomic_DNA"/>
</dbReference>
<name>A0AAP0IBS1_9MAGN</name>
<dbReference type="AlphaFoldDB" id="A0AAP0IBS1"/>
<evidence type="ECO:0000313" key="2">
    <source>
        <dbReference type="EMBL" id="KAK9112474.1"/>
    </source>
</evidence>
<organism evidence="2 3">
    <name type="scientific">Stephania cephalantha</name>
    <dbReference type="NCBI Taxonomy" id="152367"/>
    <lineage>
        <taxon>Eukaryota</taxon>
        <taxon>Viridiplantae</taxon>
        <taxon>Streptophyta</taxon>
        <taxon>Embryophyta</taxon>
        <taxon>Tracheophyta</taxon>
        <taxon>Spermatophyta</taxon>
        <taxon>Magnoliopsida</taxon>
        <taxon>Ranunculales</taxon>
        <taxon>Menispermaceae</taxon>
        <taxon>Menispermoideae</taxon>
        <taxon>Cissampelideae</taxon>
        <taxon>Stephania</taxon>
    </lineage>
</organism>
<protein>
    <submittedName>
        <fullName evidence="2">Uncharacterized protein</fullName>
    </submittedName>
</protein>
<sequence length="138" mass="15673">MRYSQKKEKNNTTLNAQTRFRTLSTSQRKTYKEENTTPPVAAACSRRRVGQHGETPARMTRQGNMTISTPEHRGESVDRRSGAASGRTDNSSGYGEAHDNGTTTRDDGEQRRHNFVMFAHEEEGIEKRNRGRRRSCPC</sequence>
<accession>A0AAP0IBS1</accession>